<name>A0ABQ5IWG4_9ASTR</name>
<comment type="caution">
    <text evidence="1">The sequence shown here is derived from an EMBL/GenBank/DDBJ whole genome shotgun (WGS) entry which is preliminary data.</text>
</comment>
<reference evidence="1" key="2">
    <citation type="submission" date="2022-01" db="EMBL/GenBank/DDBJ databases">
        <authorList>
            <person name="Yamashiro T."/>
            <person name="Shiraishi A."/>
            <person name="Satake H."/>
            <person name="Nakayama K."/>
        </authorList>
    </citation>
    <scope>NUCLEOTIDE SEQUENCE</scope>
</reference>
<sequence>MSFCIILFCVRVDEKVVDVVVGWDSKADIKEDEAEEQMIAPVVDMDEDIAMLFGDDDFEDDASEGFDDEEV</sequence>
<evidence type="ECO:0000313" key="2">
    <source>
        <dbReference type="Proteomes" id="UP001151760"/>
    </source>
</evidence>
<keyword evidence="2" id="KW-1185">Reference proteome</keyword>
<organism evidence="1 2">
    <name type="scientific">Tanacetum coccineum</name>
    <dbReference type="NCBI Taxonomy" id="301880"/>
    <lineage>
        <taxon>Eukaryota</taxon>
        <taxon>Viridiplantae</taxon>
        <taxon>Streptophyta</taxon>
        <taxon>Embryophyta</taxon>
        <taxon>Tracheophyta</taxon>
        <taxon>Spermatophyta</taxon>
        <taxon>Magnoliopsida</taxon>
        <taxon>eudicotyledons</taxon>
        <taxon>Gunneridae</taxon>
        <taxon>Pentapetalae</taxon>
        <taxon>asterids</taxon>
        <taxon>campanulids</taxon>
        <taxon>Asterales</taxon>
        <taxon>Asteraceae</taxon>
        <taxon>Asteroideae</taxon>
        <taxon>Anthemideae</taxon>
        <taxon>Anthemidinae</taxon>
        <taxon>Tanacetum</taxon>
    </lineage>
</organism>
<gene>
    <name evidence="1" type="ORF">Tco_1120934</name>
</gene>
<protein>
    <submittedName>
        <fullName evidence="1">Uncharacterized protein</fullName>
    </submittedName>
</protein>
<accession>A0ABQ5IWG4</accession>
<reference evidence="1" key="1">
    <citation type="journal article" date="2022" name="Int. J. Mol. Sci.">
        <title>Draft Genome of Tanacetum Coccineum: Genomic Comparison of Closely Related Tanacetum-Family Plants.</title>
        <authorList>
            <person name="Yamashiro T."/>
            <person name="Shiraishi A."/>
            <person name="Nakayama K."/>
            <person name="Satake H."/>
        </authorList>
    </citation>
    <scope>NUCLEOTIDE SEQUENCE</scope>
</reference>
<dbReference type="EMBL" id="BQNB010021254">
    <property type="protein sequence ID" value="GJU04504.1"/>
    <property type="molecule type" value="Genomic_DNA"/>
</dbReference>
<dbReference type="Proteomes" id="UP001151760">
    <property type="component" value="Unassembled WGS sequence"/>
</dbReference>
<proteinExistence type="predicted"/>
<evidence type="ECO:0000313" key="1">
    <source>
        <dbReference type="EMBL" id="GJU04504.1"/>
    </source>
</evidence>